<protein>
    <submittedName>
        <fullName evidence="2">Uncharacterized protein</fullName>
    </submittedName>
</protein>
<dbReference type="EMBL" id="JASSZA010000009">
    <property type="protein sequence ID" value="KAK2101347.1"/>
    <property type="molecule type" value="Genomic_DNA"/>
</dbReference>
<reference evidence="2 3" key="1">
    <citation type="submission" date="2023-05" db="EMBL/GenBank/DDBJ databases">
        <title>B98-5 Cell Line De Novo Hybrid Assembly: An Optical Mapping Approach.</title>
        <authorList>
            <person name="Kananen K."/>
            <person name="Auerbach J.A."/>
            <person name="Kautto E."/>
            <person name="Blachly J.S."/>
        </authorList>
    </citation>
    <scope>NUCLEOTIDE SEQUENCE [LARGE SCALE GENOMIC DNA]</scope>
    <source>
        <strain evidence="2">B95-8</strain>
        <tissue evidence="2">Cell line</tissue>
    </source>
</reference>
<feature type="region of interest" description="Disordered" evidence="1">
    <location>
        <begin position="1"/>
        <end position="66"/>
    </location>
</feature>
<evidence type="ECO:0000256" key="1">
    <source>
        <dbReference type="SAM" id="MobiDB-lite"/>
    </source>
</evidence>
<proteinExistence type="predicted"/>
<dbReference type="Proteomes" id="UP001266305">
    <property type="component" value="Unassembled WGS sequence"/>
</dbReference>
<name>A0ABQ9UYQ0_SAGOE</name>
<comment type="caution">
    <text evidence="2">The sequence shown here is derived from an EMBL/GenBank/DDBJ whole genome shotgun (WGS) entry which is preliminary data.</text>
</comment>
<feature type="non-terminal residue" evidence="2">
    <location>
        <position position="66"/>
    </location>
</feature>
<evidence type="ECO:0000313" key="2">
    <source>
        <dbReference type="EMBL" id="KAK2101347.1"/>
    </source>
</evidence>
<organism evidence="2 3">
    <name type="scientific">Saguinus oedipus</name>
    <name type="common">Cotton-top tamarin</name>
    <name type="synonym">Oedipomidas oedipus</name>
    <dbReference type="NCBI Taxonomy" id="9490"/>
    <lineage>
        <taxon>Eukaryota</taxon>
        <taxon>Metazoa</taxon>
        <taxon>Chordata</taxon>
        <taxon>Craniata</taxon>
        <taxon>Vertebrata</taxon>
        <taxon>Euteleostomi</taxon>
        <taxon>Mammalia</taxon>
        <taxon>Eutheria</taxon>
        <taxon>Euarchontoglires</taxon>
        <taxon>Primates</taxon>
        <taxon>Haplorrhini</taxon>
        <taxon>Platyrrhini</taxon>
        <taxon>Cebidae</taxon>
        <taxon>Callitrichinae</taxon>
        <taxon>Saguinus</taxon>
    </lineage>
</organism>
<keyword evidence="3" id="KW-1185">Reference proteome</keyword>
<evidence type="ECO:0000313" key="3">
    <source>
        <dbReference type="Proteomes" id="UP001266305"/>
    </source>
</evidence>
<feature type="non-terminal residue" evidence="2">
    <location>
        <position position="1"/>
    </location>
</feature>
<accession>A0ABQ9UYQ0</accession>
<gene>
    <name evidence="2" type="ORF">P7K49_019013</name>
</gene>
<sequence length="66" mass="7412">RARLGKRPRPPHPRAGAQRHLFPGRPPSQESPRPAVPRRLRRGRPGFVSGVALGRPRSPHFPVCRL</sequence>
<feature type="compositionally biased region" description="Basic residues" evidence="1">
    <location>
        <begin position="1"/>
        <end position="12"/>
    </location>
</feature>